<dbReference type="STRING" id="644282.Deba_3215"/>
<dbReference type="InterPro" id="IPR052899">
    <property type="entry name" value="Class-I_DAHP_synthase"/>
</dbReference>
<dbReference type="EMBL" id="CP002085">
    <property type="protein sequence ID" value="ADK86568.1"/>
    <property type="molecule type" value="Genomic_DNA"/>
</dbReference>
<keyword evidence="4" id="KW-1185">Reference proteome</keyword>
<dbReference type="InterPro" id="IPR006268">
    <property type="entry name" value="DAHP_syn_2"/>
</dbReference>
<name>E1QLY3_DESB2</name>
<dbReference type="OrthoDB" id="9802281at2"/>
<dbReference type="NCBIfam" id="NF009239">
    <property type="entry name" value="PRK12595.1"/>
    <property type="match status" value="1"/>
</dbReference>
<dbReference type="PANTHER" id="PTHR43018:SF2">
    <property type="entry name" value="PHOSPHO-2-DEHYDRO-3-DEOXYHEPTONATE ALDOLASE"/>
    <property type="match status" value="1"/>
</dbReference>
<dbReference type="Pfam" id="PF00793">
    <property type="entry name" value="DAHP_synth_1"/>
    <property type="match status" value="1"/>
</dbReference>
<evidence type="ECO:0000313" key="3">
    <source>
        <dbReference type="EMBL" id="ADK86568.1"/>
    </source>
</evidence>
<sequence>MVVSMREGCPKSQVAAVIAAMERRGLKVRIISPGPKVVLGVVEAVSKHLTDDLRFVLSDMPGVEEVSDFHTDWKLVWRGPEQQTSVVRMGGRSIGGPELMVIAGPCAVECRENLLQTAQAVAASGAGAIRGGAFKPRTSPYSFRGLGEEGLKYLAEARELTGLPVVTEVMSFHEVELVARYADVLQIGARNMQNFALLEAAGEVDKPVLLKRGLGNTVKELLLCAEYILARGNQQVMFCERGIRTFETETRNTLDLAAVPILKQNSHLPVVVDPSHAAGKRELVPALALAAVAAGADGLMIEVHPEPAKALSDGRQTIDLPAFDDLMKRLALVAQAVGKTIPGVNP</sequence>
<dbReference type="GO" id="GO:0009073">
    <property type="term" value="P:aromatic amino acid family biosynthetic process"/>
    <property type="evidence" value="ECO:0007669"/>
    <property type="project" value="InterPro"/>
</dbReference>
<proteinExistence type="predicted"/>
<dbReference type="SUPFAM" id="SSF51569">
    <property type="entry name" value="Aldolase"/>
    <property type="match status" value="1"/>
</dbReference>
<dbReference type="GO" id="GO:0016832">
    <property type="term" value="F:aldehyde-lyase activity"/>
    <property type="evidence" value="ECO:0007669"/>
    <property type="project" value="InterPro"/>
</dbReference>
<dbReference type="Proteomes" id="UP000009047">
    <property type="component" value="Chromosome"/>
</dbReference>
<dbReference type="NCBIfam" id="TIGR01361">
    <property type="entry name" value="DAHP_synth_Bsub"/>
    <property type="match status" value="1"/>
</dbReference>
<dbReference type="AlphaFoldDB" id="E1QLY3"/>
<dbReference type="InterPro" id="IPR006218">
    <property type="entry name" value="DAHP1/KDSA"/>
</dbReference>
<dbReference type="Gene3D" id="3.30.70.1140">
    <property type="entry name" value="Phospho-2-dehydro-3-deoxyheptonate aldolase, domain 1"/>
    <property type="match status" value="1"/>
</dbReference>
<dbReference type="KEGG" id="dbr:Deba_3215"/>
<dbReference type="Gene3D" id="3.20.20.70">
    <property type="entry name" value="Aldolase class I"/>
    <property type="match status" value="1"/>
</dbReference>
<feature type="domain" description="DAHP synthetase I/KDSA" evidence="2">
    <location>
        <begin position="96"/>
        <end position="325"/>
    </location>
</feature>
<dbReference type="HOGENOM" id="CLU_062599_0_0_7"/>
<dbReference type="PANTHER" id="PTHR43018">
    <property type="entry name" value="PHOSPHO-2-DEHYDRO-3-DEOXYHEPTONATE ALDOLASE"/>
    <property type="match status" value="1"/>
</dbReference>
<keyword evidence="1 3" id="KW-0808">Transferase</keyword>
<dbReference type="RefSeq" id="WP_013260004.1">
    <property type="nucleotide sequence ID" value="NC_014365.1"/>
</dbReference>
<dbReference type="NCBIfam" id="NF006421">
    <property type="entry name" value="PRK08673.1"/>
    <property type="match status" value="1"/>
</dbReference>
<evidence type="ECO:0000313" key="4">
    <source>
        <dbReference type="Proteomes" id="UP000009047"/>
    </source>
</evidence>
<protein>
    <submittedName>
        <fullName evidence="3">Phospho-2-dehydro-3-deoxyheptonate aldolase</fullName>
        <ecNumber evidence="3">2.5.1.54</ecNumber>
    </submittedName>
</protein>
<evidence type="ECO:0000256" key="1">
    <source>
        <dbReference type="ARBA" id="ARBA00022679"/>
    </source>
</evidence>
<dbReference type="EC" id="2.5.1.54" evidence="3"/>
<organism evidence="3 4">
    <name type="scientific">Desulfarculus baarsii (strain ATCC 33931 / DSM 2075 / LMG 7858 / VKM B-1802 / 2st14)</name>
    <dbReference type="NCBI Taxonomy" id="644282"/>
    <lineage>
        <taxon>Bacteria</taxon>
        <taxon>Pseudomonadati</taxon>
        <taxon>Thermodesulfobacteriota</taxon>
        <taxon>Desulfarculia</taxon>
        <taxon>Desulfarculales</taxon>
        <taxon>Desulfarculaceae</taxon>
        <taxon>Desulfarculus</taxon>
    </lineage>
</organism>
<reference evidence="3 4" key="1">
    <citation type="journal article" date="2010" name="Stand. Genomic Sci.">
        <title>Complete genome sequence of Desulfarculus baarsii type strain (2st14).</title>
        <authorList>
            <person name="Sun H."/>
            <person name="Spring S."/>
            <person name="Lapidus A."/>
            <person name="Davenport K."/>
            <person name="Del Rio T.G."/>
            <person name="Tice H."/>
            <person name="Nolan M."/>
            <person name="Copeland A."/>
            <person name="Cheng J.F."/>
            <person name="Lucas S."/>
            <person name="Tapia R."/>
            <person name="Goodwin L."/>
            <person name="Pitluck S."/>
            <person name="Ivanova N."/>
            <person name="Pagani I."/>
            <person name="Mavromatis K."/>
            <person name="Ovchinnikova G."/>
            <person name="Pati A."/>
            <person name="Chen A."/>
            <person name="Palaniappan K."/>
            <person name="Hauser L."/>
            <person name="Chang Y.J."/>
            <person name="Jeffries C.D."/>
            <person name="Detter J.C."/>
            <person name="Han C."/>
            <person name="Rohde M."/>
            <person name="Brambilla E."/>
            <person name="Goker M."/>
            <person name="Woyke T."/>
            <person name="Bristow J."/>
            <person name="Eisen J.A."/>
            <person name="Markowitz V."/>
            <person name="Hugenholtz P."/>
            <person name="Kyrpides N.C."/>
            <person name="Klenk H.P."/>
            <person name="Land M."/>
        </authorList>
    </citation>
    <scope>NUCLEOTIDE SEQUENCE [LARGE SCALE GENOMIC DNA]</scope>
    <source>
        <strain evidence="4">ATCC 33931 / DSM 2075 / LMG 7858 / VKM B-1802 / 2st14</strain>
    </source>
</reference>
<gene>
    <name evidence="3" type="ordered locus">Deba_3215</name>
</gene>
<dbReference type="GO" id="GO:0003849">
    <property type="term" value="F:3-deoxy-7-phosphoheptulonate synthase activity"/>
    <property type="evidence" value="ECO:0007669"/>
    <property type="project" value="UniProtKB-EC"/>
</dbReference>
<accession>E1QLY3</accession>
<dbReference type="InterPro" id="IPR013785">
    <property type="entry name" value="Aldolase_TIM"/>
</dbReference>
<dbReference type="eggNOG" id="COG2876">
    <property type="taxonomic scope" value="Bacteria"/>
</dbReference>
<evidence type="ECO:0000259" key="2">
    <source>
        <dbReference type="Pfam" id="PF00793"/>
    </source>
</evidence>